<evidence type="ECO:0000256" key="1">
    <source>
        <dbReference type="SAM" id="MobiDB-lite"/>
    </source>
</evidence>
<protein>
    <submittedName>
        <fullName evidence="2">Uncharacterized protein</fullName>
    </submittedName>
</protein>
<proteinExistence type="predicted"/>
<evidence type="ECO:0000313" key="2">
    <source>
        <dbReference type="EMBL" id="KAK7070755.1"/>
    </source>
</evidence>
<dbReference type="EMBL" id="JAXCGZ010015246">
    <property type="protein sequence ID" value="KAK7070755.1"/>
    <property type="molecule type" value="Genomic_DNA"/>
</dbReference>
<comment type="caution">
    <text evidence="2">The sequence shown here is derived from an EMBL/GenBank/DDBJ whole genome shotgun (WGS) entry which is preliminary data.</text>
</comment>
<reference evidence="2 3" key="1">
    <citation type="submission" date="2023-11" db="EMBL/GenBank/DDBJ databases">
        <title>Halocaridina rubra genome assembly.</title>
        <authorList>
            <person name="Smith C."/>
        </authorList>
    </citation>
    <scope>NUCLEOTIDE SEQUENCE [LARGE SCALE GENOMIC DNA]</scope>
    <source>
        <strain evidence="2">EP-1</strain>
        <tissue evidence="2">Whole</tissue>
    </source>
</reference>
<feature type="compositionally biased region" description="Pro residues" evidence="1">
    <location>
        <begin position="93"/>
        <end position="108"/>
    </location>
</feature>
<evidence type="ECO:0000313" key="3">
    <source>
        <dbReference type="Proteomes" id="UP001381693"/>
    </source>
</evidence>
<dbReference type="AlphaFoldDB" id="A0AAN8WR68"/>
<accession>A0AAN8WR68</accession>
<sequence>MSKSEVVLKSGHGTVAVWLQNDAGFTRWGPTPDKVDALLEAFRPGRERDRDRQEMLSPPRRDSTTEAPPPYVDVKPIGQYVEVKTPTPHTNEPKPPAPYTADPKPPAPYAATADPKPPAPYTADVKPAPVSAPTGAAPIATPTVPSAAVTTATLTASPTTAVSTPVSPTTTTTM</sequence>
<name>A0AAN8WR68_HALRR</name>
<dbReference type="Proteomes" id="UP001381693">
    <property type="component" value="Unassembled WGS sequence"/>
</dbReference>
<feature type="compositionally biased region" description="Basic and acidic residues" evidence="1">
    <location>
        <begin position="39"/>
        <end position="64"/>
    </location>
</feature>
<organism evidence="2 3">
    <name type="scientific">Halocaridina rubra</name>
    <name type="common">Hawaiian red shrimp</name>
    <dbReference type="NCBI Taxonomy" id="373956"/>
    <lineage>
        <taxon>Eukaryota</taxon>
        <taxon>Metazoa</taxon>
        <taxon>Ecdysozoa</taxon>
        <taxon>Arthropoda</taxon>
        <taxon>Crustacea</taxon>
        <taxon>Multicrustacea</taxon>
        <taxon>Malacostraca</taxon>
        <taxon>Eumalacostraca</taxon>
        <taxon>Eucarida</taxon>
        <taxon>Decapoda</taxon>
        <taxon>Pleocyemata</taxon>
        <taxon>Caridea</taxon>
        <taxon>Atyoidea</taxon>
        <taxon>Atyidae</taxon>
        <taxon>Halocaridina</taxon>
    </lineage>
</organism>
<gene>
    <name evidence="2" type="ORF">SK128_002877</name>
</gene>
<keyword evidence="3" id="KW-1185">Reference proteome</keyword>
<feature type="compositionally biased region" description="Low complexity" evidence="1">
    <location>
        <begin position="132"/>
        <end position="141"/>
    </location>
</feature>
<feature type="region of interest" description="Disordered" evidence="1">
    <location>
        <begin position="39"/>
        <end position="141"/>
    </location>
</feature>